<gene>
    <name evidence="12 13" type="primary">LOC114862711</name>
</gene>
<dbReference type="GO" id="GO:0005958">
    <property type="term" value="C:DNA-dependent protein kinase-DNA ligase 4 complex"/>
    <property type="evidence" value="ECO:0007669"/>
    <property type="project" value="TreeGrafter"/>
</dbReference>
<organism evidence="11 12">
    <name type="scientific">Betta splendens</name>
    <name type="common">Siamese fighting fish</name>
    <dbReference type="NCBI Taxonomy" id="158456"/>
    <lineage>
        <taxon>Eukaryota</taxon>
        <taxon>Metazoa</taxon>
        <taxon>Chordata</taxon>
        <taxon>Craniata</taxon>
        <taxon>Vertebrata</taxon>
        <taxon>Euteleostomi</taxon>
        <taxon>Actinopterygii</taxon>
        <taxon>Neopterygii</taxon>
        <taxon>Teleostei</taxon>
        <taxon>Neoteleostei</taxon>
        <taxon>Acanthomorphata</taxon>
        <taxon>Anabantaria</taxon>
        <taxon>Anabantiformes</taxon>
        <taxon>Anabantoidei</taxon>
        <taxon>Osphronemidae</taxon>
        <taxon>Betta</taxon>
    </lineage>
</organism>
<dbReference type="GeneID" id="114862711"/>
<dbReference type="Pfam" id="PF06632">
    <property type="entry name" value="XRCC4"/>
    <property type="match status" value="1"/>
</dbReference>
<dbReference type="AlphaFoldDB" id="A0A6P7NM04"/>
<dbReference type="Pfam" id="PF21924">
    <property type="entry name" value="XRCC4_CC"/>
    <property type="match status" value="1"/>
</dbReference>
<keyword evidence="7" id="KW-0175">Coiled coil</keyword>
<dbReference type="RefSeq" id="XP_029019140.1">
    <property type="nucleotide sequence ID" value="XM_029163307.3"/>
</dbReference>
<evidence type="ECO:0000313" key="13">
    <source>
        <dbReference type="RefSeq" id="XP_029019141.1"/>
    </source>
</evidence>
<comment type="subcellular location">
    <subcellularLocation>
        <location evidence="1">Nucleus</location>
    </subcellularLocation>
</comment>
<dbReference type="InterPro" id="IPR053961">
    <property type="entry name" value="XRCC4_N"/>
</dbReference>
<dbReference type="Proteomes" id="UP000515150">
    <property type="component" value="Chromosome 9"/>
</dbReference>
<dbReference type="OrthoDB" id="8064436at2759"/>
<evidence type="ECO:0000256" key="8">
    <source>
        <dbReference type="SAM" id="MobiDB-lite"/>
    </source>
</evidence>
<evidence type="ECO:0000256" key="6">
    <source>
        <dbReference type="ARBA" id="ARBA00025728"/>
    </source>
</evidence>
<dbReference type="KEGG" id="bspl:114862711"/>
<feature type="domain" description="XRCC4 N-terminal" evidence="9">
    <location>
        <begin position="20"/>
        <end position="121"/>
    </location>
</feature>
<dbReference type="GO" id="GO:0033152">
    <property type="term" value="P:immunoglobulin V(D)J recombination"/>
    <property type="evidence" value="ECO:0007669"/>
    <property type="project" value="TreeGrafter"/>
</dbReference>
<keyword evidence="11" id="KW-1185">Reference proteome</keyword>
<dbReference type="PANTHER" id="PTHR28559">
    <property type="entry name" value="DNA REPAIR PROTEIN XRCC4"/>
    <property type="match status" value="1"/>
</dbReference>
<feature type="compositionally biased region" description="Basic and acidic residues" evidence="8">
    <location>
        <begin position="244"/>
        <end position="258"/>
    </location>
</feature>
<evidence type="ECO:0000313" key="12">
    <source>
        <dbReference type="RefSeq" id="XP_029019140.1"/>
    </source>
</evidence>
<dbReference type="PANTHER" id="PTHR28559:SF1">
    <property type="entry name" value="DNA REPAIR PROTEIN XRCC4"/>
    <property type="match status" value="1"/>
</dbReference>
<evidence type="ECO:0000256" key="5">
    <source>
        <dbReference type="ARBA" id="ARBA00023242"/>
    </source>
</evidence>
<evidence type="ECO:0000256" key="4">
    <source>
        <dbReference type="ARBA" id="ARBA00023204"/>
    </source>
</evidence>
<dbReference type="GO" id="GO:0003677">
    <property type="term" value="F:DNA binding"/>
    <property type="evidence" value="ECO:0007669"/>
    <property type="project" value="InterPro"/>
</dbReference>
<dbReference type="GO" id="GO:0010165">
    <property type="term" value="P:response to X-ray"/>
    <property type="evidence" value="ECO:0007669"/>
    <property type="project" value="TreeGrafter"/>
</dbReference>
<dbReference type="GO" id="GO:0006303">
    <property type="term" value="P:double-strand break repair via nonhomologous end joining"/>
    <property type="evidence" value="ECO:0007669"/>
    <property type="project" value="TreeGrafter"/>
</dbReference>
<dbReference type="SUPFAM" id="SSF50809">
    <property type="entry name" value="XRCC4, N-terminal domain"/>
    <property type="match status" value="1"/>
</dbReference>
<evidence type="ECO:0000256" key="7">
    <source>
        <dbReference type="SAM" id="Coils"/>
    </source>
</evidence>
<dbReference type="InterPro" id="IPR053962">
    <property type="entry name" value="XRCC4_CC"/>
</dbReference>
<name>A0A6P7NM04_BETSP</name>
<reference evidence="12 13" key="1">
    <citation type="submission" date="2025-04" db="UniProtKB">
        <authorList>
            <consortium name="RefSeq"/>
        </authorList>
    </citation>
    <scope>IDENTIFICATION</scope>
</reference>
<keyword evidence="5" id="KW-0539">Nucleus</keyword>
<feature type="region of interest" description="Disordered" evidence="8">
    <location>
        <begin position="294"/>
        <end position="324"/>
    </location>
</feature>
<dbReference type="SUPFAM" id="SSF58022">
    <property type="entry name" value="XRCC4, C-terminal oligomerization domain"/>
    <property type="match status" value="2"/>
</dbReference>
<protein>
    <submittedName>
        <fullName evidence="12 13">DNA repair protein XRCC4-like isoform X1</fullName>
    </submittedName>
</protein>
<evidence type="ECO:0000313" key="11">
    <source>
        <dbReference type="Proteomes" id="UP000515150"/>
    </source>
</evidence>
<evidence type="ECO:0000256" key="1">
    <source>
        <dbReference type="ARBA" id="ARBA00004123"/>
    </source>
</evidence>
<feature type="region of interest" description="Disordered" evidence="8">
    <location>
        <begin position="244"/>
        <end position="280"/>
    </location>
</feature>
<dbReference type="InterPro" id="IPR038051">
    <property type="entry name" value="XRCC4-like_N_sf"/>
</dbReference>
<keyword evidence="3" id="KW-0233">DNA recombination</keyword>
<keyword evidence="2" id="KW-0227">DNA damage</keyword>
<comment type="similarity">
    <text evidence="6">Belongs to the XRCC4-XLF family. XRCC4 subfamily.</text>
</comment>
<dbReference type="InterPro" id="IPR010585">
    <property type="entry name" value="DNA_repair_prot_XRCC4"/>
</dbReference>
<sequence>MREMSGTVRQIAVTTDPGTPYFLQVNWAVDLGAGFTLVLTDGSSAWIGEVTEDEVTKEASEREVSRETYVEDLLRALTKGEDRGGGGEEVYSFHLTTDHCHLSYQKTCNNISVHLGSVELQPAQHPLELNREMIGQSLKLSTDLESRNSQLLKENRRLKHEHQRILREYGKAKKKAALIDAKVCAVWDQMESTRTVFSQDPQHWLERQVQDKERLEGKLYSRFVMVLNEKKAKIRGLQDTMRHLQETSEQQTDEKRQQSNDATQDTTAEQSYHPSQESTVLITGRELVCQGISLDRTDTYDEDEQPRGKRKLLHSSSPETPDRD</sequence>
<evidence type="ECO:0000256" key="3">
    <source>
        <dbReference type="ARBA" id="ARBA00023172"/>
    </source>
</evidence>
<dbReference type="Gene3D" id="2.170.210.10">
    <property type="entry name" value="DNA double-strand break repair and VJ recombination XRCC4, N-terminal"/>
    <property type="match status" value="1"/>
</dbReference>
<feature type="compositionally biased region" description="Polar residues" evidence="8">
    <location>
        <begin position="259"/>
        <end position="280"/>
    </location>
</feature>
<dbReference type="GO" id="GO:0032807">
    <property type="term" value="C:DNA ligase IV complex"/>
    <property type="evidence" value="ECO:0007669"/>
    <property type="project" value="TreeGrafter"/>
</dbReference>
<accession>A0A6P7NM04</accession>
<dbReference type="Gene3D" id="1.20.5.370">
    <property type="match status" value="2"/>
</dbReference>
<feature type="domain" description="XRCC4 coiled-coil" evidence="10">
    <location>
        <begin position="201"/>
        <end position="237"/>
    </location>
</feature>
<evidence type="ECO:0000256" key="2">
    <source>
        <dbReference type="ARBA" id="ARBA00022763"/>
    </source>
</evidence>
<dbReference type="RefSeq" id="XP_029019141.1">
    <property type="nucleotide sequence ID" value="XM_029163308.2"/>
</dbReference>
<dbReference type="InterPro" id="IPR014751">
    <property type="entry name" value="XRCC4-like_C"/>
</dbReference>
<dbReference type="InterPro" id="IPR009089">
    <property type="entry name" value="XRCC4_N_sf"/>
</dbReference>
<keyword evidence="4" id="KW-0234">DNA repair</keyword>
<feature type="compositionally biased region" description="Polar residues" evidence="8">
    <location>
        <begin position="314"/>
        <end position="324"/>
    </location>
</feature>
<evidence type="ECO:0000259" key="10">
    <source>
        <dbReference type="Pfam" id="PF21924"/>
    </source>
</evidence>
<feature type="coiled-coil region" evidence="7">
    <location>
        <begin position="141"/>
        <end position="175"/>
    </location>
</feature>
<evidence type="ECO:0000259" key="9">
    <source>
        <dbReference type="Pfam" id="PF06632"/>
    </source>
</evidence>
<proteinExistence type="inferred from homology"/>